<dbReference type="PROSITE" id="PS01039">
    <property type="entry name" value="SBP_BACTERIAL_3"/>
    <property type="match status" value="1"/>
</dbReference>
<evidence type="ECO:0000256" key="6">
    <source>
        <dbReference type="SAM" id="SignalP"/>
    </source>
</evidence>
<dbReference type="GO" id="GO:0030288">
    <property type="term" value="C:outer membrane-bounded periplasmic space"/>
    <property type="evidence" value="ECO:0007669"/>
    <property type="project" value="TreeGrafter"/>
</dbReference>
<accession>A0A918H783</accession>
<dbReference type="GO" id="GO:0005576">
    <property type="term" value="C:extracellular region"/>
    <property type="evidence" value="ECO:0007669"/>
    <property type="project" value="TreeGrafter"/>
</dbReference>
<comment type="similarity">
    <text evidence="1 4">Belongs to the bacterial solute-binding protein 3 family.</text>
</comment>
<dbReference type="GO" id="GO:0006865">
    <property type="term" value="P:amino acid transport"/>
    <property type="evidence" value="ECO:0007669"/>
    <property type="project" value="TreeGrafter"/>
</dbReference>
<evidence type="ECO:0000256" key="2">
    <source>
        <dbReference type="ARBA" id="ARBA00022448"/>
    </source>
</evidence>
<feature type="domain" description="Solute-binding protein family 3/N-terminal" evidence="7">
    <location>
        <begin position="73"/>
        <end position="297"/>
    </location>
</feature>
<keyword evidence="2" id="KW-0813">Transport</keyword>
<dbReference type="Pfam" id="PF00497">
    <property type="entry name" value="SBP_bac_3"/>
    <property type="match status" value="1"/>
</dbReference>
<evidence type="ECO:0000256" key="1">
    <source>
        <dbReference type="ARBA" id="ARBA00010333"/>
    </source>
</evidence>
<dbReference type="InterPro" id="IPR001638">
    <property type="entry name" value="Solute-binding_3/MltF_N"/>
</dbReference>
<feature type="chain" id="PRO_5038710677" evidence="6">
    <location>
        <begin position="24"/>
        <end position="310"/>
    </location>
</feature>
<dbReference type="SMART" id="SM00062">
    <property type="entry name" value="PBPb"/>
    <property type="match status" value="1"/>
</dbReference>
<evidence type="ECO:0000256" key="3">
    <source>
        <dbReference type="ARBA" id="ARBA00022729"/>
    </source>
</evidence>
<sequence length="310" mass="33322">MFTMKLRKTAAVAIAVLALSATACGGKEGSAGDKPTGIKPGSSNAPQLPKYVVATEVKLDASATFKKAKERGKLIIGSKADQPYLGFEDQATKKRSGFDIEIAKMIAADLGFTEDQIEWKTVDSKLRETAISTGQVDYYVGTYTINDKRKAQVGFAGPYYKAGADLLVRKDDNSITGPKSVKGKKVCSITGSTPLQEIKKPEYGAQTTELAKYSDCVQQLLTKQVDAVTTDDSILKGYAAANSGKLKVVGETFTEEPYGVGMNKDDKALREAINKSLETHIKDGTYKKIYEATLGLSGSGFVEPPAIVRY</sequence>
<dbReference type="Proteomes" id="UP000619486">
    <property type="component" value="Unassembled WGS sequence"/>
</dbReference>
<dbReference type="EMBL" id="BMQQ01000016">
    <property type="protein sequence ID" value="GGT43816.1"/>
    <property type="molecule type" value="Genomic_DNA"/>
</dbReference>
<comment type="caution">
    <text evidence="8">The sequence shown here is derived from an EMBL/GenBank/DDBJ whole genome shotgun (WGS) entry which is preliminary data.</text>
</comment>
<evidence type="ECO:0000259" key="7">
    <source>
        <dbReference type="SMART" id="SM00062"/>
    </source>
</evidence>
<dbReference type="PROSITE" id="PS51257">
    <property type="entry name" value="PROKAR_LIPOPROTEIN"/>
    <property type="match status" value="1"/>
</dbReference>
<gene>
    <name evidence="8" type="ORF">GCM10014713_41960</name>
</gene>
<keyword evidence="9" id="KW-1185">Reference proteome</keyword>
<dbReference type="CDD" id="cd13690">
    <property type="entry name" value="PBP2_GluB"/>
    <property type="match status" value="1"/>
</dbReference>
<dbReference type="SUPFAM" id="SSF53850">
    <property type="entry name" value="Periplasmic binding protein-like II"/>
    <property type="match status" value="1"/>
</dbReference>
<evidence type="ECO:0000256" key="4">
    <source>
        <dbReference type="RuleBase" id="RU003744"/>
    </source>
</evidence>
<evidence type="ECO:0000313" key="9">
    <source>
        <dbReference type="Proteomes" id="UP000619486"/>
    </source>
</evidence>
<dbReference type="AlphaFoldDB" id="A0A918H783"/>
<dbReference type="PANTHER" id="PTHR30085:SF6">
    <property type="entry name" value="ABC TRANSPORTER GLUTAMINE-BINDING PROTEIN GLNH"/>
    <property type="match status" value="1"/>
</dbReference>
<dbReference type="PANTHER" id="PTHR30085">
    <property type="entry name" value="AMINO ACID ABC TRANSPORTER PERMEASE"/>
    <property type="match status" value="1"/>
</dbReference>
<reference evidence="8" key="1">
    <citation type="journal article" date="2014" name="Int. J. Syst. Evol. Microbiol.">
        <title>Complete genome sequence of Corynebacterium casei LMG S-19264T (=DSM 44701T), isolated from a smear-ripened cheese.</title>
        <authorList>
            <consortium name="US DOE Joint Genome Institute (JGI-PGF)"/>
            <person name="Walter F."/>
            <person name="Albersmeier A."/>
            <person name="Kalinowski J."/>
            <person name="Ruckert C."/>
        </authorList>
    </citation>
    <scope>NUCLEOTIDE SEQUENCE</scope>
    <source>
        <strain evidence="8">JCM 3172</strain>
    </source>
</reference>
<keyword evidence="3 6" id="KW-0732">Signal</keyword>
<feature type="signal peptide" evidence="6">
    <location>
        <begin position="1"/>
        <end position="23"/>
    </location>
</feature>
<dbReference type="Gene3D" id="3.40.190.10">
    <property type="entry name" value="Periplasmic binding protein-like II"/>
    <property type="match status" value="2"/>
</dbReference>
<dbReference type="InterPro" id="IPR051455">
    <property type="entry name" value="Bact_solute-bind_prot3"/>
</dbReference>
<proteinExistence type="inferred from homology"/>
<protein>
    <submittedName>
        <fullName evidence="8">ABC transporter substrate-binding protein</fullName>
    </submittedName>
</protein>
<organism evidence="8 9">
    <name type="scientific">Streptomyces purpureus</name>
    <dbReference type="NCBI Taxonomy" id="1951"/>
    <lineage>
        <taxon>Bacteria</taxon>
        <taxon>Bacillati</taxon>
        <taxon>Actinomycetota</taxon>
        <taxon>Actinomycetes</taxon>
        <taxon>Kitasatosporales</taxon>
        <taxon>Streptomycetaceae</taxon>
        <taxon>Streptomyces</taxon>
    </lineage>
</organism>
<evidence type="ECO:0000313" key="8">
    <source>
        <dbReference type="EMBL" id="GGT43816.1"/>
    </source>
</evidence>
<name>A0A918H783_9ACTN</name>
<dbReference type="InterPro" id="IPR018313">
    <property type="entry name" value="SBP_3_CS"/>
</dbReference>
<feature type="region of interest" description="Disordered" evidence="5">
    <location>
        <begin position="26"/>
        <end position="45"/>
    </location>
</feature>
<reference evidence="8" key="2">
    <citation type="submission" date="2020-09" db="EMBL/GenBank/DDBJ databases">
        <authorList>
            <person name="Sun Q."/>
            <person name="Ohkuma M."/>
        </authorList>
    </citation>
    <scope>NUCLEOTIDE SEQUENCE</scope>
    <source>
        <strain evidence="8">JCM 3172</strain>
    </source>
</reference>
<evidence type="ECO:0000256" key="5">
    <source>
        <dbReference type="SAM" id="MobiDB-lite"/>
    </source>
</evidence>